<organism evidence="1 2">
    <name type="scientific">Grifola frondosa</name>
    <name type="common">Maitake</name>
    <name type="synonym">Polyporus frondosus</name>
    <dbReference type="NCBI Taxonomy" id="5627"/>
    <lineage>
        <taxon>Eukaryota</taxon>
        <taxon>Fungi</taxon>
        <taxon>Dikarya</taxon>
        <taxon>Basidiomycota</taxon>
        <taxon>Agaricomycotina</taxon>
        <taxon>Agaricomycetes</taxon>
        <taxon>Polyporales</taxon>
        <taxon>Grifolaceae</taxon>
        <taxon>Grifola</taxon>
    </lineage>
</organism>
<comment type="caution">
    <text evidence="1">The sequence shown here is derived from an EMBL/GenBank/DDBJ whole genome shotgun (WGS) entry which is preliminary data.</text>
</comment>
<sequence>MITSQHQTLLQRIRDERHEVLQYDIRTKGYAPGTGKHVDQGMLDTADFPSYRPLEDGGRRVTPSALRERRMTYKFTGPCCLCPNATPDEGHYTEAATLIAIEGPCSGEYVAMCAKGSCGYLVYLERIFAAFFVKSKQYDRREPGDLRPATVFHFSEVELDNAFRRRQSGTEHSDSRKLKRTYAMLDVTAEEIKVTPADRPVPRPIIIDDVLRKLDSLLDPGISDAQFGFVMARCALQNLQSDRSQENIAIHDTRT</sequence>
<dbReference type="EMBL" id="LUGG01000005">
    <property type="protein sequence ID" value="OBZ74978.1"/>
    <property type="molecule type" value="Genomic_DNA"/>
</dbReference>
<name>A0A1C7MDR6_GRIFR</name>
<evidence type="ECO:0000313" key="1">
    <source>
        <dbReference type="EMBL" id="OBZ74978.1"/>
    </source>
</evidence>
<dbReference type="OrthoDB" id="2611509at2759"/>
<keyword evidence="2" id="KW-1185">Reference proteome</keyword>
<evidence type="ECO:0000313" key="2">
    <source>
        <dbReference type="Proteomes" id="UP000092993"/>
    </source>
</evidence>
<dbReference type="AlphaFoldDB" id="A0A1C7MDR6"/>
<proteinExistence type="predicted"/>
<accession>A0A1C7MDR6</accession>
<protein>
    <submittedName>
        <fullName evidence="1">Uncharacterized protein</fullName>
    </submittedName>
</protein>
<dbReference type="Proteomes" id="UP000092993">
    <property type="component" value="Unassembled WGS sequence"/>
</dbReference>
<reference evidence="1 2" key="1">
    <citation type="submission" date="2016-03" db="EMBL/GenBank/DDBJ databases">
        <title>Whole genome sequencing of Grifola frondosa 9006-11.</title>
        <authorList>
            <person name="Min B."/>
            <person name="Park H."/>
            <person name="Kim J.-G."/>
            <person name="Cho H."/>
            <person name="Oh Y.-L."/>
            <person name="Kong W.-S."/>
            <person name="Choi I.-G."/>
        </authorList>
    </citation>
    <scope>NUCLEOTIDE SEQUENCE [LARGE SCALE GENOMIC DNA]</scope>
    <source>
        <strain evidence="1 2">9006-11</strain>
    </source>
</reference>
<gene>
    <name evidence="1" type="ORF">A0H81_05477</name>
</gene>